<dbReference type="Proteomes" id="UP001207468">
    <property type="component" value="Unassembled WGS sequence"/>
</dbReference>
<proteinExistence type="predicted"/>
<gene>
    <name evidence="1" type="ORF">F5148DRAFT_847034</name>
</gene>
<organism evidence="1 2">
    <name type="scientific">Russula earlei</name>
    <dbReference type="NCBI Taxonomy" id="71964"/>
    <lineage>
        <taxon>Eukaryota</taxon>
        <taxon>Fungi</taxon>
        <taxon>Dikarya</taxon>
        <taxon>Basidiomycota</taxon>
        <taxon>Agaricomycotina</taxon>
        <taxon>Agaricomycetes</taxon>
        <taxon>Russulales</taxon>
        <taxon>Russulaceae</taxon>
        <taxon>Russula</taxon>
    </lineage>
</organism>
<protein>
    <submittedName>
        <fullName evidence="1">Uncharacterized protein</fullName>
    </submittedName>
</protein>
<sequence length="159" mass="18617">MSQPMYDTNRTQRHSNKLFLSQPQHSHGFLHITLLRHLYRGRARSSALYPHRCRWRRRRQRQLRRRLEAIPRQNGHSGPSSPHDSSFASMTSFAFVFCVVPPPLSRAEGMDRNLFFFFRASADNYPPHHSLWACSTFHFIEANLVLSPSADVLTYLPLR</sequence>
<comment type="caution">
    <text evidence="1">The sequence shown here is derived from an EMBL/GenBank/DDBJ whole genome shotgun (WGS) entry which is preliminary data.</text>
</comment>
<keyword evidence="2" id="KW-1185">Reference proteome</keyword>
<name>A0ACC0TT23_9AGAM</name>
<reference evidence="1" key="1">
    <citation type="submission" date="2021-03" db="EMBL/GenBank/DDBJ databases">
        <title>Evolutionary priming and transition to the ectomycorrhizal habit in an iconic lineage of mushroom-forming fungi: is preadaptation a requirement?</title>
        <authorList>
            <consortium name="DOE Joint Genome Institute"/>
            <person name="Looney B.P."/>
            <person name="Miyauchi S."/>
            <person name="Morin E."/>
            <person name="Drula E."/>
            <person name="Courty P.E."/>
            <person name="Chicoki N."/>
            <person name="Fauchery L."/>
            <person name="Kohler A."/>
            <person name="Kuo A."/>
            <person name="LaButti K."/>
            <person name="Pangilinan J."/>
            <person name="Lipzen A."/>
            <person name="Riley R."/>
            <person name="Andreopoulos W."/>
            <person name="He G."/>
            <person name="Johnson J."/>
            <person name="Barry K.W."/>
            <person name="Grigoriev I.V."/>
            <person name="Nagy L."/>
            <person name="Hibbett D."/>
            <person name="Henrissat B."/>
            <person name="Matheny P.B."/>
            <person name="Labbe J."/>
            <person name="Martin A.F."/>
        </authorList>
    </citation>
    <scope>NUCLEOTIDE SEQUENCE</scope>
    <source>
        <strain evidence="1">BPL698</strain>
    </source>
</reference>
<dbReference type="EMBL" id="JAGFNK010000797">
    <property type="protein sequence ID" value="KAI9439466.1"/>
    <property type="molecule type" value="Genomic_DNA"/>
</dbReference>
<evidence type="ECO:0000313" key="1">
    <source>
        <dbReference type="EMBL" id="KAI9439466.1"/>
    </source>
</evidence>
<evidence type="ECO:0000313" key="2">
    <source>
        <dbReference type="Proteomes" id="UP001207468"/>
    </source>
</evidence>
<accession>A0ACC0TT23</accession>